<dbReference type="Proteomes" id="UP000182229">
    <property type="component" value="Unassembled WGS sequence"/>
</dbReference>
<dbReference type="AlphaFoldDB" id="A0A1L9BAQ3"/>
<dbReference type="Pfam" id="PF12006">
    <property type="entry name" value="DUF3500"/>
    <property type="match status" value="1"/>
</dbReference>
<dbReference type="PANTHER" id="PTHR37489">
    <property type="entry name" value="DUF3500 DOMAIN-CONTAINING PROTEIN"/>
    <property type="match status" value="1"/>
</dbReference>
<feature type="compositionally biased region" description="Gly residues" evidence="1">
    <location>
        <begin position="131"/>
        <end position="157"/>
    </location>
</feature>
<dbReference type="PANTHER" id="PTHR37489:SF1">
    <property type="entry name" value="DUF3500 DOMAIN-CONTAINING PROTEIN"/>
    <property type="match status" value="1"/>
</dbReference>
<protein>
    <recommendedName>
        <fullName evidence="4">DUF3500 domain-containing protein</fullName>
    </recommendedName>
</protein>
<dbReference type="OrthoDB" id="581140at2"/>
<organism evidence="2 3">
    <name type="scientific">Cystobacter ferrugineus</name>
    <dbReference type="NCBI Taxonomy" id="83449"/>
    <lineage>
        <taxon>Bacteria</taxon>
        <taxon>Pseudomonadati</taxon>
        <taxon>Myxococcota</taxon>
        <taxon>Myxococcia</taxon>
        <taxon>Myxococcales</taxon>
        <taxon>Cystobacterineae</taxon>
        <taxon>Archangiaceae</taxon>
        <taxon>Cystobacter</taxon>
    </lineage>
</organism>
<feature type="region of interest" description="Disordered" evidence="1">
    <location>
        <begin position="131"/>
        <end position="171"/>
    </location>
</feature>
<gene>
    <name evidence="2" type="ORF">BON30_17675</name>
</gene>
<name>A0A1L9BAQ3_9BACT</name>
<proteinExistence type="predicted"/>
<dbReference type="EMBL" id="MPIN01000004">
    <property type="protein sequence ID" value="OJH39344.1"/>
    <property type="molecule type" value="Genomic_DNA"/>
</dbReference>
<dbReference type="STRING" id="83449.BON30_17675"/>
<accession>A0A1L9BAQ3</accession>
<sequence length="400" mass="41171">MDRFKFAVVMGLAVGLGVLGCHEDETPADPQPVDCSGATSHSEKVVCAANAFMATLSDSEREALLHDWSDSAAKTVWSNLPGVTRNGLALGDLDEDSRAAALAVAEQVMSAEGYEELKAILAADDYLGTQGGGGGGGGGPPDGGGGPPGGGRPDGGGGPPPGGGFPGGGGGGGYSSDNYSIAFIGTPSVTGDWMLQLGGHHLAINVTYRNGVASPTPNFIGVEPQTWTSGGITYSPLTDERIAVFGIFDSFTEAQKASARITNNGQPVVYGDVTVGPDNGSGVYPTDYPTGADRVGVLVSSLPAEQQALVTAAISAWVKDYSPGISEALLAEYTSAAAYADTYVAWAGDQLDPNVNGSYVRIDGPRVWIEFACQTGVVFRDQIHFHTILRDKTMDYGQGL</sequence>
<evidence type="ECO:0008006" key="4">
    <source>
        <dbReference type="Google" id="ProtNLM"/>
    </source>
</evidence>
<comment type="caution">
    <text evidence="2">The sequence shown here is derived from an EMBL/GenBank/DDBJ whole genome shotgun (WGS) entry which is preliminary data.</text>
</comment>
<dbReference type="InterPro" id="IPR021889">
    <property type="entry name" value="DUF3500"/>
</dbReference>
<evidence type="ECO:0000313" key="2">
    <source>
        <dbReference type="EMBL" id="OJH39344.1"/>
    </source>
</evidence>
<evidence type="ECO:0000256" key="1">
    <source>
        <dbReference type="SAM" id="MobiDB-lite"/>
    </source>
</evidence>
<evidence type="ECO:0000313" key="3">
    <source>
        <dbReference type="Proteomes" id="UP000182229"/>
    </source>
</evidence>
<reference evidence="3" key="1">
    <citation type="submission" date="2016-11" db="EMBL/GenBank/DDBJ databases">
        <authorList>
            <person name="Shukria A."/>
            <person name="Stevens D.C."/>
        </authorList>
    </citation>
    <scope>NUCLEOTIDE SEQUENCE [LARGE SCALE GENOMIC DNA]</scope>
    <source>
        <strain evidence="3">Cbfe23</strain>
    </source>
</reference>
<keyword evidence="3" id="KW-1185">Reference proteome</keyword>
<dbReference type="RefSeq" id="WP_071899515.1">
    <property type="nucleotide sequence ID" value="NZ_MPIN01000004.1"/>
</dbReference>
<reference evidence="2 3" key="2">
    <citation type="submission" date="2016-12" db="EMBL/GenBank/DDBJ databases">
        <title>Draft Genome Sequence of Cystobacter ferrugineus Strain Cbfe23.</title>
        <authorList>
            <person name="Akbar S."/>
            <person name="Dowd S.E."/>
            <person name="Stevens D.C."/>
        </authorList>
    </citation>
    <scope>NUCLEOTIDE SEQUENCE [LARGE SCALE GENOMIC DNA]</scope>
    <source>
        <strain evidence="2 3">Cbfe23</strain>
    </source>
</reference>
<dbReference type="PROSITE" id="PS51257">
    <property type="entry name" value="PROKAR_LIPOPROTEIN"/>
    <property type="match status" value="1"/>
</dbReference>